<evidence type="ECO:0000256" key="1">
    <source>
        <dbReference type="SAM" id="MobiDB-lite"/>
    </source>
</evidence>
<protein>
    <submittedName>
        <fullName evidence="2">Uncharacterized protein</fullName>
    </submittedName>
</protein>
<feature type="compositionally biased region" description="Basic residues" evidence="1">
    <location>
        <begin position="19"/>
        <end position="31"/>
    </location>
</feature>
<feature type="compositionally biased region" description="Basic and acidic residues" evidence="1">
    <location>
        <begin position="1"/>
        <end position="10"/>
    </location>
</feature>
<sequence>MAGYKLKLDNTSKPLLKNKTQKVTKGKHTSKKNTASVTSATSLSSAKSHAKAKANKSKLGRLNADINGFDEIRGLVVQEPMTKITKDKLKTLDSIKDDYIKDEEKKKITKLANEEMEKQLEVLTGIGL</sequence>
<gene>
    <name evidence="2" type="ORF">LELG_00900</name>
</gene>
<name>A5DU64_LODEL</name>
<feature type="region of interest" description="Disordered" evidence="1">
    <location>
        <begin position="1"/>
        <end position="57"/>
    </location>
</feature>
<feature type="compositionally biased region" description="Low complexity" evidence="1">
    <location>
        <begin position="34"/>
        <end position="47"/>
    </location>
</feature>
<dbReference type="EMBL" id="CH981524">
    <property type="protein sequence ID" value="EDK42722.1"/>
    <property type="molecule type" value="Genomic_DNA"/>
</dbReference>
<organism evidence="2 3">
    <name type="scientific">Lodderomyces elongisporus (strain ATCC 11503 / CBS 2605 / JCM 1781 / NBRC 1676 / NRRL YB-4239)</name>
    <name type="common">Yeast</name>
    <name type="synonym">Saccharomyces elongisporus</name>
    <dbReference type="NCBI Taxonomy" id="379508"/>
    <lineage>
        <taxon>Eukaryota</taxon>
        <taxon>Fungi</taxon>
        <taxon>Dikarya</taxon>
        <taxon>Ascomycota</taxon>
        <taxon>Saccharomycotina</taxon>
        <taxon>Pichiomycetes</taxon>
        <taxon>Debaryomycetaceae</taxon>
        <taxon>Candida/Lodderomyces clade</taxon>
        <taxon>Lodderomyces</taxon>
    </lineage>
</organism>
<dbReference type="InParanoid" id="A5DU64"/>
<reference evidence="2 3" key="1">
    <citation type="journal article" date="2009" name="Nature">
        <title>Evolution of pathogenicity and sexual reproduction in eight Candida genomes.</title>
        <authorList>
            <person name="Butler G."/>
            <person name="Rasmussen M.D."/>
            <person name="Lin M.F."/>
            <person name="Santos M.A."/>
            <person name="Sakthikumar S."/>
            <person name="Munro C.A."/>
            <person name="Rheinbay E."/>
            <person name="Grabherr M."/>
            <person name="Forche A."/>
            <person name="Reedy J.L."/>
            <person name="Agrafioti I."/>
            <person name="Arnaud M.B."/>
            <person name="Bates S."/>
            <person name="Brown A.J."/>
            <person name="Brunke S."/>
            <person name="Costanzo M.C."/>
            <person name="Fitzpatrick D.A."/>
            <person name="de Groot P.W."/>
            <person name="Harris D."/>
            <person name="Hoyer L.L."/>
            <person name="Hube B."/>
            <person name="Klis F.M."/>
            <person name="Kodira C."/>
            <person name="Lennard N."/>
            <person name="Logue M.E."/>
            <person name="Martin R."/>
            <person name="Neiman A.M."/>
            <person name="Nikolaou E."/>
            <person name="Quail M.A."/>
            <person name="Quinn J."/>
            <person name="Santos M.C."/>
            <person name="Schmitzberger F.F."/>
            <person name="Sherlock G."/>
            <person name="Shah P."/>
            <person name="Silverstein K.A."/>
            <person name="Skrzypek M.S."/>
            <person name="Soll D."/>
            <person name="Staggs R."/>
            <person name="Stansfield I."/>
            <person name="Stumpf M.P."/>
            <person name="Sudbery P.E."/>
            <person name="Srikantha T."/>
            <person name="Zeng Q."/>
            <person name="Berman J."/>
            <person name="Berriman M."/>
            <person name="Heitman J."/>
            <person name="Gow N.A."/>
            <person name="Lorenz M.C."/>
            <person name="Birren B.W."/>
            <person name="Kellis M."/>
            <person name="Cuomo C.A."/>
        </authorList>
    </citation>
    <scope>NUCLEOTIDE SEQUENCE [LARGE SCALE GENOMIC DNA]</scope>
    <source>
        <strain evidence="3">ATCC 11503 / BCRC 21390 / CBS 2605 / JCM 1781 / NBRC 1676 / NRRL YB-4239</strain>
    </source>
</reference>
<keyword evidence="3" id="KW-1185">Reference proteome</keyword>
<feature type="compositionally biased region" description="Basic residues" evidence="1">
    <location>
        <begin position="48"/>
        <end position="57"/>
    </location>
</feature>
<dbReference type="KEGG" id="lel:PVL30_000868"/>
<dbReference type="AlphaFoldDB" id="A5DU64"/>
<dbReference type="GeneID" id="5235957"/>
<accession>A5DU64</accession>
<dbReference type="VEuPathDB" id="FungiDB:LELG_00900"/>
<proteinExistence type="predicted"/>
<dbReference type="HOGENOM" id="CLU_1959980_0_0_1"/>
<evidence type="ECO:0000313" key="2">
    <source>
        <dbReference type="EMBL" id="EDK42722.1"/>
    </source>
</evidence>
<dbReference type="Proteomes" id="UP000001996">
    <property type="component" value="Unassembled WGS sequence"/>
</dbReference>
<evidence type="ECO:0000313" key="3">
    <source>
        <dbReference type="Proteomes" id="UP000001996"/>
    </source>
</evidence>